<evidence type="ECO:0000256" key="3">
    <source>
        <dbReference type="ARBA" id="ARBA00041148"/>
    </source>
</evidence>
<dbReference type="GO" id="GO:0043024">
    <property type="term" value="F:ribosomal small subunit binding"/>
    <property type="evidence" value="ECO:0007669"/>
    <property type="project" value="TreeGrafter"/>
</dbReference>
<organism evidence="5 6">
    <name type="scientific">Undibacterium parvum</name>
    <dbReference type="NCBI Taxonomy" id="401471"/>
    <lineage>
        <taxon>Bacteria</taxon>
        <taxon>Pseudomonadati</taxon>
        <taxon>Pseudomonadota</taxon>
        <taxon>Betaproteobacteria</taxon>
        <taxon>Burkholderiales</taxon>
        <taxon>Oxalobacteraceae</taxon>
        <taxon>Undibacterium</taxon>
    </lineage>
</organism>
<dbReference type="KEGG" id="upv:EJN92_21145"/>
<dbReference type="OrthoDB" id="5297384at2"/>
<dbReference type="AlphaFoldDB" id="A0A3Q9BTS5"/>
<name>A0A3Q9BTS5_9BURK</name>
<evidence type="ECO:0000256" key="4">
    <source>
        <dbReference type="SAM" id="MobiDB-lite"/>
    </source>
</evidence>
<protein>
    <recommendedName>
        <fullName evidence="3">Ribosome hibernation promoting factor</fullName>
    </recommendedName>
</protein>
<dbReference type="SUPFAM" id="SSF69754">
    <property type="entry name" value="Ribosome binding protein Y (YfiA homologue)"/>
    <property type="match status" value="1"/>
</dbReference>
<dbReference type="GO" id="GO:0022627">
    <property type="term" value="C:cytosolic small ribosomal subunit"/>
    <property type="evidence" value="ECO:0007669"/>
    <property type="project" value="TreeGrafter"/>
</dbReference>
<dbReference type="PANTHER" id="PTHR33231:SF1">
    <property type="entry name" value="30S RIBOSOMAL PROTEIN"/>
    <property type="match status" value="1"/>
</dbReference>
<feature type="compositionally biased region" description="Polar residues" evidence="4">
    <location>
        <begin position="105"/>
        <end position="115"/>
    </location>
</feature>
<dbReference type="PANTHER" id="PTHR33231">
    <property type="entry name" value="30S RIBOSOMAL PROTEIN"/>
    <property type="match status" value="1"/>
</dbReference>
<dbReference type="InterPro" id="IPR003489">
    <property type="entry name" value="RHF/RaiA"/>
</dbReference>
<dbReference type="InterPro" id="IPR050574">
    <property type="entry name" value="HPF/YfiA_ribosome-assoc"/>
</dbReference>
<dbReference type="GO" id="GO:0045900">
    <property type="term" value="P:negative regulation of translational elongation"/>
    <property type="evidence" value="ECO:0007669"/>
    <property type="project" value="TreeGrafter"/>
</dbReference>
<keyword evidence="1" id="KW-0810">Translation regulation</keyword>
<evidence type="ECO:0000256" key="1">
    <source>
        <dbReference type="ARBA" id="ARBA00022845"/>
    </source>
</evidence>
<reference evidence="5 6" key="1">
    <citation type="journal article" date="2011" name="Int. J. Syst. Evol. Microbiol.">
        <title>Description of Undibacterium oligocarboniphilum sp. nov., isolated from purified water, and Undibacterium pigrum strain CCUG 49012 as the type strain of Undibacterium parvum sp. nov., and emended descriptions of the genus Undibacterium and the species Undibacterium pigrum.</title>
        <authorList>
            <person name="Eder W."/>
            <person name="Wanner G."/>
            <person name="Ludwig W."/>
            <person name="Busse H.J."/>
            <person name="Ziemke-Kageler F."/>
            <person name="Lang E."/>
        </authorList>
    </citation>
    <scope>NUCLEOTIDE SEQUENCE [LARGE SCALE GENOMIC DNA]</scope>
    <source>
        <strain evidence="5 6">DSM 23061</strain>
    </source>
</reference>
<evidence type="ECO:0000313" key="6">
    <source>
        <dbReference type="Proteomes" id="UP000275663"/>
    </source>
</evidence>
<comment type="subunit">
    <text evidence="2">Associates exclusively with 100S ribosomes, which are dimers of 70S ribosomes.</text>
</comment>
<dbReference type="EMBL" id="CP034464">
    <property type="protein sequence ID" value="AZP14284.1"/>
    <property type="molecule type" value="Genomic_DNA"/>
</dbReference>
<evidence type="ECO:0000313" key="5">
    <source>
        <dbReference type="EMBL" id="AZP14284.1"/>
    </source>
</evidence>
<sequence>MRINIQARGFELTEALRLHTERRLQFAIDWASDEVRTVKVRFSDINGPRGGNDKCCTIQIPIVGHADLIIKDIEADLYVAIDKAADRIERTLSRKLERVREFQHQRISASESNTEAEQDEQHSTYATQPMRARRSGHDAQAQRHSHR</sequence>
<dbReference type="Pfam" id="PF02482">
    <property type="entry name" value="Ribosomal_S30AE"/>
    <property type="match status" value="1"/>
</dbReference>
<evidence type="ECO:0000256" key="2">
    <source>
        <dbReference type="ARBA" id="ARBA00038695"/>
    </source>
</evidence>
<feature type="region of interest" description="Disordered" evidence="4">
    <location>
        <begin position="103"/>
        <end position="147"/>
    </location>
</feature>
<proteinExistence type="predicted"/>
<dbReference type="Gene3D" id="3.30.160.100">
    <property type="entry name" value="Ribosome hibernation promotion factor-like"/>
    <property type="match status" value="1"/>
</dbReference>
<keyword evidence="6" id="KW-1185">Reference proteome</keyword>
<dbReference type="InterPro" id="IPR036567">
    <property type="entry name" value="RHF-like"/>
</dbReference>
<accession>A0A3Q9BTS5</accession>
<dbReference type="Proteomes" id="UP000275663">
    <property type="component" value="Chromosome"/>
</dbReference>
<dbReference type="RefSeq" id="WP_126129645.1">
    <property type="nucleotide sequence ID" value="NZ_CP034464.1"/>
</dbReference>
<gene>
    <name evidence="5" type="ORF">EJN92_21145</name>
</gene>